<evidence type="ECO:0000313" key="2">
    <source>
        <dbReference type="Proteomes" id="UP000034403"/>
    </source>
</evidence>
<organism evidence="1 2">
    <name type="scientific">Candidatus Yanofskybacteria bacterium GW2011_GWA1_48_10</name>
    <dbReference type="NCBI Taxonomy" id="1619022"/>
    <lineage>
        <taxon>Bacteria</taxon>
        <taxon>Candidatus Yanofskyibacteriota</taxon>
    </lineage>
</organism>
<gene>
    <name evidence="1" type="ORF">UY20_C0001G0006</name>
</gene>
<accession>A0A0G1X6Y9</accession>
<comment type="caution">
    <text evidence="1">The sequence shown here is derived from an EMBL/GenBank/DDBJ whole genome shotgun (WGS) entry which is preliminary data.</text>
</comment>
<name>A0A0G1X6Y9_9BACT</name>
<dbReference type="AlphaFoldDB" id="A0A0G1X6Y9"/>
<protein>
    <submittedName>
        <fullName evidence="1">Uncharacterized protein</fullName>
    </submittedName>
</protein>
<proteinExistence type="predicted"/>
<dbReference type="EMBL" id="LCPC01000001">
    <property type="protein sequence ID" value="KKU90155.1"/>
    <property type="molecule type" value="Genomic_DNA"/>
</dbReference>
<evidence type="ECO:0000313" key="1">
    <source>
        <dbReference type="EMBL" id="KKU90155.1"/>
    </source>
</evidence>
<reference evidence="1 2" key="1">
    <citation type="journal article" date="2015" name="Nature">
        <title>rRNA introns, odd ribosomes, and small enigmatic genomes across a large radiation of phyla.</title>
        <authorList>
            <person name="Brown C.T."/>
            <person name="Hug L.A."/>
            <person name="Thomas B.C."/>
            <person name="Sharon I."/>
            <person name="Castelle C.J."/>
            <person name="Singh A."/>
            <person name="Wilkins M.J."/>
            <person name="Williams K.H."/>
            <person name="Banfield J.F."/>
        </authorList>
    </citation>
    <scope>NUCLEOTIDE SEQUENCE [LARGE SCALE GENOMIC DNA]</scope>
</reference>
<sequence length="129" mass="14777">MAKLGVKASLISCVRDRKKFFSRFSPLLAETERLNIRVDPAYTRDNRGQFVVSRKFVCLQGQMCVFVSSFRPSRADAARLGNARFLVGRTIDPRSGRERFYLVKASDLMSGAKIQWSKQVNRWDLLSAR</sequence>
<dbReference type="Proteomes" id="UP000034403">
    <property type="component" value="Unassembled WGS sequence"/>
</dbReference>